<evidence type="ECO:0000256" key="2">
    <source>
        <dbReference type="ARBA" id="ARBA00022448"/>
    </source>
</evidence>
<keyword evidence="8 9" id="KW-0472">Membrane</keyword>
<evidence type="ECO:0000256" key="5">
    <source>
        <dbReference type="ARBA" id="ARBA00022927"/>
    </source>
</evidence>
<dbReference type="InterPro" id="IPR001036">
    <property type="entry name" value="Acrflvin-R"/>
</dbReference>
<dbReference type="PANTHER" id="PTHR30081:SF1">
    <property type="entry name" value="PROTEIN TRANSLOCASE SUBUNIT SECD"/>
    <property type="match status" value="1"/>
</dbReference>
<dbReference type="InterPro" id="IPR005791">
    <property type="entry name" value="SecD"/>
</dbReference>
<dbReference type="PANTHER" id="PTHR30081">
    <property type="entry name" value="PROTEIN-EXPORT MEMBRANE PROTEIN SEC"/>
    <property type="match status" value="1"/>
</dbReference>
<evidence type="ECO:0000256" key="4">
    <source>
        <dbReference type="ARBA" id="ARBA00022692"/>
    </source>
</evidence>
<evidence type="ECO:0000313" key="13">
    <source>
        <dbReference type="Proteomes" id="UP000242972"/>
    </source>
</evidence>
<feature type="transmembrane region" description="Helical" evidence="9">
    <location>
        <begin position="241"/>
        <end position="260"/>
    </location>
</feature>
<dbReference type="GO" id="GO:0065002">
    <property type="term" value="P:intracellular protein transmembrane transport"/>
    <property type="evidence" value="ECO:0007669"/>
    <property type="project" value="UniProtKB-UniRule"/>
</dbReference>
<feature type="transmembrane region" description="Helical" evidence="9">
    <location>
        <begin position="7"/>
        <end position="24"/>
    </location>
</feature>
<dbReference type="InterPro" id="IPR022813">
    <property type="entry name" value="SecD/SecF_arch_bac"/>
</dbReference>
<dbReference type="AlphaFoldDB" id="A0A2T2XHU0"/>
<dbReference type="GO" id="GO:0006605">
    <property type="term" value="P:protein targeting"/>
    <property type="evidence" value="ECO:0007669"/>
    <property type="project" value="UniProtKB-UniRule"/>
</dbReference>
<evidence type="ECO:0000256" key="7">
    <source>
        <dbReference type="ARBA" id="ARBA00023010"/>
    </source>
</evidence>
<sequence>MRQRSRVQFFALIAVLLAAIYYFTMVNPMASHLRYGLDLKGGVTATYQAEPSPGAPVNSNTMARAMEIMNFRVNALGVSEPLIEQVGNNRITMDLPGVKNPEQALRYLGQTSQLVIKSPKGAVLLTGADLSNAQAAIVNGSYVVNLTFNARGTQLFREATTKYLGQPLPIYLNGKLVEAPYVKSVIANGQAQMTGNFTSLKQAQQTALLLQSGALPVNLKVLDVRTVSATLGAASVRASKIAAMIAVALIAVIMVVWYRLSGFVADIALAIYLLLILGALWAIHAVITVPGIAGIILSVGMAVDANVIIFSRVREEIINGKTPRASVAAGFRHAIRAILDSHVTTFVSSLILFYLGSGEVRGFALTLMIGTVISLFTAVSVTGVVIRWVADAGWAKVRQVFVG</sequence>
<dbReference type="NCBIfam" id="TIGR01129">
    <property type="entry name" value="secD"/>
    <property type="match status" value="1"/>
</dbReference>
<dbReference type="PRINTS" id="PR00702">
    <property type="entry name" value="ACRIFLAVINRP"/>
</dbReference>
<feature type="transmembrane region" description="Helical" evidence="9">
    <location>
        <begin position="362"/>
        <end position="389"/>
    </location>
</feature>
<dbReference type="EMBL" id="PXYW01000013">
    <property type="protein sequence ID" value="PSR34036.1"/>
    <property type="molecule type" value="Genomic_DNA"/>
</dbReference>
<comment type="subcellular location">
    <subcellularLocation>
        <location evidence="1 9">Cell membrane</location>
        <topology evidence="1 9">Multi-pass membrane protein</topology>
    </subcellularLocation>
</comment>
<evidence type="ECO:0000313" key="12">
    <source>
        <dbReference type="EMBL" id="PSR34036.1"/>
    </source>
</evidence>
<feature type="transmembrane region" description="Helical" evidence="9">
    <location>
        <begin position="334"/>
        <end position="356"/>
    </location>
</feature>
<proteinExistence type="inferred from homology"/>
<dbReference type="GO" id="GO:0015450">
    <property type="term" value="F:protein-transporting ATPase activity"/>
    <property type="evidence" value="ECO:0007669"/>
    <property type="project" value="InterPro"/>
</dbReference>
<evidence type="ECO:0000259" key="11">
    <source>
        <dbReference type="Pfam" id="PF22599"/>
    </source>
</evidence>
<keyword evidence="3 9" id="KW-1003">Cell membrane</keyword>
<gene>
    <name evidence="9 12" type="primary">secD</name>
    <name evidence="12" type="ORF">C7B46_07175</name>
</gene>
<protein>
    <recommendedName>
        <fullName evidence="9">Protein translocase subunit SecD</fullName>
    </recommendedName>
</protein>
<dbReference type="Proteomes" id="UP000242972">
    <property type="component" value="Unassembled WGS sequence"/>
</dbReference>
<feature type="transmembrane region" description="Helical" evidence="9">
    <location>
        <begin position="267"/>
        <end position="287"/>
    </location>
</feature>
<dbReference type="InterPro" id="IPR054384">
    <property type="entry name" value="SecDF_P1_head"/>
</dbReference>
<accession>A0A2T2XHU0</accession>
<dbReference type="SUPFAM" id="SSF82866">
    <property type="entry name" value="Multidrug efflux transporter AcrB transmembrane domain"/>
    <property type="match status" value="1"/>
</dbReference>
<reference evidence="12 13" key="1">
    <citation type="journal article" date="2014" name="BMC Genomics">
        <title>Comparison of environmental and isolate Sulfobacillus genomes reveals diverse carbon, sulfur, nitrogen, and hydrogen metabolisms.</title>
        <authorList>
            <person name="Justice N.B."/>
            <person name="Norman A."/>
            <person name="Brown C.T."/>
            <person name="Singh A."/>
            <person name="Thomas B.C."/>
            <person name="Banfield J.F."/>
        </authorList>
    </citation>
    <scope>NUCLEOTIDE SEQUENCE [LARGE SCALE GENOMIC DNA]</scope>
    <source>
        <strain evidence="12">AMDSBA4</strain>
    </source>
</reference>
<dbReference type="GO" id="GO:0005886">
    <property type="term" value="C:plasma membrane"/>
    <property type="evidence" value="ECO:0007669"/>
    <property type="project" value="UniProtKB-SubCell"/>
</dbReference>
<comment type="function">
    <text evidence="9">Part of the Sec protein translocase complex. Interacts with the SecYEG preprotein conducting channel. SecDF uses the proton motive force (PMF) to complete protein translocation after the ATP-dependent function of SecA.</text>
</comment>
<evidence type="ECO:0000256" key="1">
    <source>
        <dbReference type="ARBA" id="ARBA00004651"/>
    </source>
</evidence>
<dbReference type="Pfam" id="PF02355">
    <property type="entry name" value="SecD_SecF_C"/>
    <property type="match status" value="1"/>
</dbReference>
<keyword evidence="6 9" id="KW-1133">Transmembrane helix</keyword>
<dbReference type="HAMAP" id="MF_01463_B">
    <property type="entry name" value="SecD_B"/>
    <property type="match status" value="1"/>
</dbReference>
<dbReference type="Gene3D" id="3.30.70.3220">
    <property type="match status" value="1"/>
</dbReference>
<feature type="domain" description="Protein export membrane protein SecD/SecF C-terminal" evidence="10">
    <location>
        <begin position="218"/>
        <end position="388"/>
    </location>
</feature>
<evidence type="ECO:0000259" key="10">
    <source>
        <dbReference type="Pfam" id="PF02355"/>
    </source>
</evidence>
<dbReference type="NCBIfam" id="TIGR00916">
    <property type="entry name" value="2A0604s01"/>
    <property type="match status" value="1"/>
</dbReference>
<dbReference type="InterPro" id="IPR055344">
    <property type="entry name" value="SecD_SecF_C_bact"/>
</dbReference>
<comment type="subunit">
    <text evidence="9">Forms a complex with SecF. Part of the essential Sec protein translocation apparatus which comprises SecA, SecYEG and auxiliary proteins SecDF. Other proteins may also be involved.</text>
</comment>
<dbReference type="Pfam" id="PF22599">
    <property type="entry name" value="SecDF_P1_head"/>
    <property type="match status" value="1"/>
</dbReference>
<feature type="domain" description="SecDF P1 head subdomain" evidence="11">
    <location>
        <begin position="118"/>
        <end position="217"/>
    </location>
</feature>
<dbReference type="GO" id="GO:0043952">
    <property type="term" value="P:protein transport by the Sec complex"/>
    <property type="evidence" value="ECO:0007669"/>
    <property type="project" value="UniProtKB-UniRule"/>
</dbReference>
<evidence type="ECO:0000256" key="9">
    <source>
        <dbReference type="HAMAP-Rule" id="MF_01463"/>
    </source>
</evidence>
<feature type="transmembrane region" description="Helical" evidence="9">
    <location>
        <begin position="293"/>
        <end position="313"/>
    </location>
</feature>
<dbReference type="Gene3D" id="1.20.1640.10">
    <property type="entry name" value="Multidrug efflux transporter AcrB transmembrane domain"/>
    <property type="match status" value="1"/>
</dbReference>
<name>A0A2T2XHU0_9FIRM</name>
<keyword evidence="2 9" id="KW-0813">Transport</keyword>
<dbReference type="InterPro" id="IPR048634">
    <property type="entry name" value="SecD_SecF_C"/>
</dbReference>
<comment type="similarity">
    <text evidence="9">Belongs to the SecD/SecF family. SecD subfamily.</text>
</comment>
<evidence type="ECO:0000256" key="8">
    <source>
        <dbReference type="ARBA" id="ARBA00023136"/>
    </source>
</evidence>
<keyword evidence="5 9" id="KW-0653">Protein transport</keyword>
<evidence type="ECO:0000256" key="3">
    <source>
        <dbReference type="ARBA" id="ARBA00022475"/>
    </source>
</evidence>
<comment type="caution">
    <text evidence="12">The sequence shown here is derived from an EMBL/GenBank/DDBJ whole genome shotgun (WGS) entry which is preliminary data.</text>
</comment>
<keyword evidence="4 9" id="KW-0812">Transmembrane</keyword>
<keyword evidence="7 9" id="KW-0811">Translocation</keyword>
<evidence type="ECO:0000256" key="6">
    <source>
        <dbReference type="ARBA" id="ARBA00022989"/>
    </source>
</evidence>
<organism evidence="12 13">
    <name type="scientific">Sulfobacillus benefaciens</name>
    <dbReference type="NCBI Taxonomy" id="453960"/>
    <lineage>
        <taxon>Bacteria</taxon>
        <taxon>Bacillati</taxon>
        <taxon>Bacillota</taxon>
        <taxon>Clostridia</taxon>
        <taxon>Eubacteriales</taxon>
        <taxon>Clostridiales Family XVII. Incertae Sedis</taxon>
        <taxon>Sulfobacillus</taxon>
    </lineage>
</organism>